<organism evidence="9 10">
    <name type="scientific">Opisthorchis felineus</name>
    <dbReference type="NCBI Taxonomy" id="147828"/>
    <lineage>
        <taxon>Eukaryota</taxon>
        <taxon>Metazoa</taxon>
        <taxon>Spiralia</taxon>
        <taxon>Lophotrochozoa</taxon>
        <taxon>Platyhelminthes</taxon>
        <taxon>Trematoda</taxon>
        <taxon>Digenea</taxon>
        <taxon>Opisthorchiida</taxon>
        <taxon>Opisthorchiata</taxon>
        <taxon>Opisthorchiidae</taxon>
        <taxon>Opisthorchis</taxon>
    </lineage>
</organism>
<dbReference type="PANTHER" id="PTHR13161">
    <property type="entry name" value="SPLICING FACTOR SUPPRESSOR OF WHITE APRICOT"/>
    <property type="match status" value="1"/>
</dbReference>
<keyword evidence="6" id="KW-0508">mRNA splicing</keyword>
<dbReference type="GO" id="GO:0003723">
    <property type="term" value="F:RNA binding"/>
    <property type="evidence" value="ECO:0007669"/>
    <property type="project" value="UniProtKB-KW"/>
</dbReference>
<feature type="domain" description="SURP motif" evidence="8">
    <location>
        <begin position="467"/>
        <end position="509"/>
    </location>
</feature>
<feature type="region of interest" description="Disordered" evidence="7">
    <location>
        <begin position="624"/>
        <end position="858"/>
    </location>
</feature>
<dbReference type="Pfam" id="PF01805">
    <property type="entry name" value="Surp"/>
    <property type="match status" value="2"/>
</dbReference>
<dbReference type="GO" id="GO:0000395">
    <property type="term" value="P:mRNA 5'-splice site recognition"/>
    <property type="evidence" value="ECO:0007669"/>
    <property type="project" value="TreeGrafter"/>
</dbReference>
<dbReference type="AlphaFoldDB" id="A0A4S2ML79"/>
<keyword evidence="10" id="KW-1185">Reference proteome</keyword>
<feature type="compositionally biased region" description="Polar residues" evidence="7">
    <location>
        <begin position="342"/>
        <end position="356"/>
    </location>
</feature>
<protein>
    <recommendedName>
        <fullName evidence="8">SURP motif domain-containing protein</fullName>
    </recommendedName>
</protein>
<feature type="compositionally biased region" description="Polar residues" evidence="7">
    <location>
        <begin position="564"/>
        <end position="573"/>
    </location>
</feature>
<dbReference type="PANTHER" id="PTHR13161:SF15">
    <property type="entry name" value="SPLICING FACTOR, SUPPRESSOR OF WHITE-APRICOT HOMOLOG"/>
    <property type="match status" value="1"/>
</dbReference>
<feature type="compositionally biased region" description="Polar residues" evidence="7">
    <location>
        <begin position="817"/>
        <end position="828"/>
    </location>
</feature>
<keyword evidence="2" id="KW-0677">Repeat</keyword>
<evidence type="ECO:0000259" key="8">
    <source>
        <dbReference type="PROSITE" id="PS50128"/>
    </source>
</evidence>
<evidence type="ECO:0000256" key="4">
    <source>
        <dbReference type="ARBA" id="ARBA00023015"/>
    </source>
</evidence>
<dbReference type="STRING" id="147828.A0A4S2ML79"/>
<dbReference type="InterPro" id="IPR000061">
    <property type="entry name" value="Surp"/>
</dbReference>
<sequence>MQRSEPLELVVSGLGCPLFDDPEKAVEVNEGHSLVPWCGQRSLLIDRYDCRAYLQDLTEYDRVISLNQEDYLSEEEVAIEKMCEFERYLELQMDVDDMTTQAEEQRKRELEASRCKYGAVDFSYDESNDGCKEPEVENGATGADTASHVDEMANNPYICPPELKHLTDVHFPDTDKQAQIIERTAVFVSRQGSQMEIVLKAKQTSNPLFGFLNYDHILNPFYKEMVKLIRQGRYVPKLRPSKPETLEQVEPNKSIQDDHYELKLPKVDISNTAYASLINKFKKVNEMASQAQAAAAIQPSPSGLPTKESCSPDPRTETPPATDETGTDASVERRPLPPQDAEGSQSADTNTQNPANDDSVIPTKPHENPADVQSSAEEYEQCYQEYYKHYYSHYYTQFSDQQAKMALRAGTSISDEHRAAIVQQAAKAAAVAASAAVNAMYQAKLAQKSAQTNQSMTVTMTPGERGIIDKMAEYVARNGIEFEELVTRQKGGDARFAFLRPNHPHYSYYLTRRRQLLPDPPDSDEDKLVPVVTSHSTTDTTETSAPSQQATALAPLVSEAKPSDSPSDMISDRQSSISFKLMRPCSSTKLHPNGDAAPPSVYVHSSIPTECGLTSSCPALGKEYNSPARPVTPMNSVASDDDASGSAGSHRDRSKSPVRFSLPGIPSASSSSAASPASSRSGSPSGSSPVRSRASSPPSPVVKAKSLKDKQRSKPSRCIAKRERKLSEEPEVNPLLYPRTDIPCPYSPPSPANSPDVKSEVKSSPRTPPLGSNVIEYMLDTIETSHSPDNRKSSRMEERLRQERRRRAAQLVAQLRTGASSANVPSASRSDHSSMRPCASMSALSVSSSPPPAPDSVPAAVAHAVVASLKRRHEESLASLEAEVKARRRMRSPPSAYALPKERSHKSSSSRDSSSRHSHSPVPRERDESPERKRSKHKKHHTSRR</sequence>
<evidence type="ECO:0000313" key="10">
    <source>
        <dbReference type="Proteomes" id="UP000308267"/>
    </source>
</evidence>
<dbReference type="InterPro" id="IPR040397">
    <property type="entry name" value="SWAP"/>
</dbReference>
<name>A0A4S2ML79_OPIFE</name>
<dbReference type="Proteomes" id="UP000308267">
    <property type="component" value="Unassembled WGS sequence"/>
</dbReference>
<feature type="compositionally biased region" description="Basic and acidic residues" evidence="7">
    <location>
        <begin position="922"/>
        <end position="932"/>
    </location>
</feature>
<accession>A0A4S2ML79</accession>
<dbReference type="OrthoDB" id="5836667at2759"/>
<feature type="compositionally biased region" description="Low complexity" evidence="7">
    <location>
        <begin position="533"/>
        <end position="547"/>
    </location>
</feature>
<feature type="compositionally biased region" description="Basic residues" evidence="7">
    <location>
        <begin position="933"/>
        <end position="945"/>
    </location>
</feature>
<keyword evidence="1" id="KW-0507">mRNA processing</keyword>
<feature type="region of interest" description="Disordered" evidence="7">
    <location>
        <begin position="870"/>
        <end position="945"/>
    </location>
</feature>
<feature type="region of interest" description="Disordered" evidence="7">
    <location>
        <begin position="516"/>
        <end position="573"/>
    </location>
</feature>
<evidence type="ECO:0000313" key="9">
    <source>
        <dbReference type="EMBL" id="TGZ75869.1"/>
    </source>
</evidence>
<dbReference type="InterPro" id="IPR019147">
    <property type="entry name" value="SWAP_N_domain"/>
</dbReference>
<keyword evidence="4" id="KW-0805">Transcription regulation</keyword>
<evidence type="ECO:0000256" key="2">
    <source>
        <dbReference type="ARBA" id="ARBA00022737"/>
    </source>
</evidence>
<feature type="compositionally biased region" description="Basic and acidic residues" evidence="7">
    <location>
        <begin position="786"/>
        <end position="801"/>
    </location>
</feature>
<dbReference type="SMART" id="SM01141">
    <property type="entry name" value="DRY_EERY"/>
    <property type="match status" value="1"/>
</dbReference>
<evidence type="ECO:0000256" key="6">
    <source>
        <dbReference type="ARBA" id="ARBA00023187"/>
    </source>
</evidence>
<evidence type="ECO:0000256" key="5">
    <source>
        <dbReference type="ARBA" id="ARBA00023163"/>
    </source>
</evidence>
<evidence type="ECO:0000256" key="3">
    <source>
        <dbReference type="ARBA" id="ARBA00022884"/>
    </source>
</evidence>
<dbReference type="PROSITE" id="PS50128">
    <property type="entry name" value="SURP"/>
    <property type="match status" value="2"/>
</dbReference>
<feature type="compositionally biased region" description="Low complexity" evidence="7">
    <location>
        <begin position="666"/>
        <end position="704"/>
    </location>
</feature>
<dbReference type="SMART" id="SM00648">
    <property type="entry name" value="SWAP"/>
    <property type="match status" value="2"/>
</dbReference>
<evidence type="ECO:0000256" key="1">
    <source>
        <dbReference type="ARBA" id="ARBA00022664"/>
    </source>
</evidence>
<keyword evidence="5" id="KW-0804">Transcription</keyword>
<dbReference type="Gene3D" id="1.10.10.790">
    <property type="entry name" value="Surp module"/>
    <property type="match status" value="2"/>
</dbReference>
<evidence type="ECO:0000256" key="7">
    <source>
        <dbReference type="SAM" id="MobiDB-lite"/>
    </source>
</evidence>
<gene>
    <name evidence="9" type="ORF">CRM22_000123</name>
</gene>
<comment type="caution">
    <text evidence="9">The sequence shown here is derived from an EMBL/GenBank/DDBJ whole genome shotgun (WGS) entry which is preliminary data.</text>
</comment>
<dbReference type="SUPFAM" id="SSF109905">
    <property type="entry name" value="Surp module (SWAP domain)"/>
    <property type="match status" value="2"/>
</dbReference>
<feature type="compositionally biased region" description="Low complexity" evidence="7">
    <location>
        <begin position="839"/>
        <end position="848"/>
    </location>
</feature>
<feature type="domain" description="SURP motif" evidence="8">
    <location>
        <begin position="180"/>
        <end position="222"/>
    </location>
</feature>
<feature type="region of interest" description="Disordered" evidence="7">
    <location>
        <begin position="292"/>
        <end position="376"/>
    </location>
</feature>
<dbReference type="Pfam" id="PF09750">
    <property type="entry name" value="DRY_EERY"/>
    <property type="match status" value="1"/>
</dbReference>
<proteinExistence type="predicted"/>
<feature type="compositionally biased region" description="Low complexity" evidence="7">
    <location>
        <begin position="292"/>
        <end position="301"/>
    </location>
</feature>
<dbReference type="EMBL" id="SJOL01000240">
    <property type="protein sequence ID" value="TGZ75869.1"/>
    <property type="molecule type" value="Genomic_DNA"/>
</dbReference>
<reference evidence="9 10" key="1">
    <citation type="journal article" date="2019" name="BMC Genomics">
        <title>New insights from Opisthorchis felineus genome: update on genomics of the epidemiologically important liver flukes.</title>
        <authorList>
            <person name="Ershov N.I."/>
            <person name="Mordvinov V.A."/>
            <person name="Prokhortchouk E.B."/>
            <person name="Pakharukova M.Y."/>
            <person name="Gunbin K.V."/>
            <person name="Ustyantsev K."/>
            <person name="Genaev M.A."/>
            <person name="Blinov A.G."/>
            <person name="Mazur A."/>
            <person name="Boulygina E."/>
            <person name="Tsygankova S."/>
            <person name="Khrameeva E."/>
            <person name="Chekanov N."/>
            <person name="Fan G."/>
            <person name="Xiao A."/>
            <person name="Zhang H."/>
            <person name="Xu X."/>
            <person name="Yang H."/>
            <person name="Solovyev V."/>
            <person name="Lee S.M."/>
            <person name="Liu X."/>
            <person name="Afonnikov D.A."/>
            <person name="Skryabin K.G."/>
        </authorList>
    </citation>
    <scope>NUCLEOTIDE SEQUENCE [LARGE SCALE GENOMIC DNA]</scope>
    <source>
        <strain evidence="9">AK-0245</strain>
        <tissue evidence="9">Whole organism</tissue>
    </source>
</reference>
<keyword evidence="3" id="KW-0694">RNA-binding</keyword>
<dbReference type="InterPro" id="IPR035967">
    <property type="entry name" value="SWAP/Surp_sf"/>
</dbReference>